<comment type="pathway">
    <text evidence="3">Metabolic intermediate biosynthesis; 1-deoxy-D-xylulose 5-phosphate biosynthesis; 1-deoxy-D-xylulose 5-phosphate from D-glyceraldehyde 3-phosphate and pyruvate: step 1/1.</text>
</comment>
<dbReference type="PANTHER" id="PTHR43322:SF1">
    <property type="entry name" value="1-DEOXY-D-XYLULOSE-5-PHOSPHATE SYNTHASE"/>
    <property type="match status" value="1"/>
</dbReference>
<comment type="caution">
    <text evidence="14">The sequence shown here is derived from an EMBL/GenBank/DDBJ whole genome shotgun (WGS) entry which is preliminary data.</text>
</comment>
<dbReference type="NCBIfam" id="NF008968">
    <property type="entry name" value="PRK12315.1"/>
    <property type="match status" value="1"/>
</dbReference>
<evidence type="ECO:0000256" key="4">
    <source>
        <dbReference type="ARBA" id="ARBA00011081"/>
    </source>
</evidence>
<dbReference type="CDD" id="cd07033">
    <property type="entry name" value="TPP_PYR_DXS_TK_like"/>
    <property type="match status" value="1"/>
</dbReference>
<dbReference type="UniPathway" id="UPA00064">
    <property type="reaction ID" value="UER00091"/>
</dbReference>
<evidence type="ECO:0000256" key="10">
    <source>
        <dbReference type="ARBA" id="ARBA00022977"/>
    </source>
</evidence>
<evidence type="ECO:0000256" key="2">
    <source>
        <dbReference type="ARBA" id="ARBA00001964"/>
    </source>
</evidence>
<dbReference type="GO" id="GO:0016114">
    <property type="term" value="P:terpenoid biosynthetic process"/>
    <property type="evidence" value="ECO:0007669"/>
    <property type="project" value="InterPro"/>
</dbReference>
<evidence type="ECO:0000313" key="14">
    <source>
        <dbReference type="EMBL" id="RGK45187.1"/>
    </source>
</evidence>
<keyword evidence="10" id="KW-0784">Thiamine biosynthesis</keyword>
<protein>
    <recommendedName>
        <fullName evidence="6">1-deoxy-D-xylulose-5-phosphate synthase</fullName>
        <ecNumber evidence="6">2.2.1.7</ecNumber>
    </recommendedName>
</protein>
<reference evidence="14 15" key="1">
    <citation type="submission" date="2018-08" db="EMBL/GenBank/DDBJ databases">
        <title>A genome reference for cultivated species of the human gut microbiota.</title>
        <authorList>
            <person name="Zou Y."/>
            <person name="Xue W."/>
            <person name="Luo G."/>
        </authorList>
    </citation>
    <scope>NUCLEOTIDE SEQUENCE [LARGE SCALE GENOMIC DNA]</scope>
    <source>
        <strain evidence="14 15">TF10-9AT</strain>
    </source>
</reference>
<dbReference type="SMART" id="SM00861">
    <property type="entry name" value="Transket_pyr"/>
    <property type="match status" value="1"/>
</dbReference>
<evidence type="ECO:0000256" key="11">
    <source>
        <dbReference type="ARBA" id="ARBA00023052"/>
    </source>
</evidence>
<dbReference type="SUPFAM" id="SSF52922">
    <property type="entry name" value="TK C-terminal domain-like"/>
    <property type="match status" value="1"/>
</dbReference>
<dbReference type="Pfam" id="PF02780">
    <property type="entry name" value="Transketolase_C"/>
    <property type="match status" value="1"/>
</dbReference>
<accession>A0A8B2ZA24</accession>
<dbReference type="NCBIfam" id="NF003933">
    <property type="entry name" value="PRK05444.2-2"/>
    <property type="match status" value="1"/>
</dbReference>
<dbReference type="Gene3D" id="3.40.50.920">
    <property type="match status" value="1"/>
</dbReference>
<dbReference type="Pfam" id="PF13292">
    <property type="entry name" value="DXP_synthase_N"/>
    <property type="match status" value="2"/>
</dbReference>
<evidence type="ECO:0000256" key="7">
    <source>
        <dbReference type="ARBA" id="ARBA00022679"/>
    </source>
</evidence>
<evidence type="ECO:0000256" key="12">
    <source>
        <dbReference type="ARBA" id="ARBA00023229"/>
    </source>
</evidence>
<dbReference type="InterPro" id="IPR005475">
    <property type="entry name" value="Transketolase-like_Pyr-bd"/>
</dbReference>
<dbReference type="GO" id="GO:0046872">
    <property type="term" value="F:metal ion binding"/>
    <property type="evidence" value="ECO:0007669"/>
    <property type="project" value="UniProtKB-KW"/>
</dbReference>
<dbReference type="RefSeq" id="WP_117643868.1">
    <property type="nucleotide sequence ID" value="NZ_QSQR01000010.1"/>
</dbReference>
<name>A0A8B2ZA24_9LACO</name>
<evidence type="ECO:0000256" key="8">
    <source>
        <dbReference type="ARBA" id="ARBA00022723"/>
    </source>
</evidence>
<dbReference type="EMBL" id="QSQR01000010">
    <property type="protein sequence ID" value="RGK45187.1"/>
    <property type="molecule type" value="Genomic_DNA"/>
</dbReference>
<dbReference type="GO" id="GO:0008661">
    <property type="term" value="F:1-deoxy-D-xylulose-5-phosphate synthase activity"/>
    <property type="evidence" value="ECO:0007669"/>
    <property type="project" value="UniProtKB-EC"/>
</dbReference>
<keyword evidence="7 14" id="KW-0808">Transferase</keyword>
<evidence type="ECO:0000256" key="5">
    <source>
        <dbReference type="ARBA" id="ARBA00011738"/>
    </source>
</evidence>
<dbReference type="InterPro" id="IPR005477">
    <property type="entry name" value="Dxylulose-5-P_synthase"/>
</dbReference>
<dbReference type="GO" id="GO:0019288">
    <property type="term" value="P:isopentenyl diphosphate biosynthetic process, methylerythritol 4-phosphate pathway"/>
    <property type="evidence" value="ECO:0007669"/>
    <property type="project" value="TreeGrafter"/>
</dbReference>
<evidence type="ECO:0000259" key="13">
    <source>
        <dbReference type="SMART" id="SM00861"/>
    </source>
</evidence>
<dbReference type="InterPro" id="IPR033248">
    <property type="entry name" value="Transketolase_C"/>
</dbReference>
<dbReference type="EC" id="2.2.1.7" evidence="6"/>
<dbReference type="AlphaFoldDB" id="A0A8B2ZA24"/>
<gene>
    <name evidence="14" type="ORF">DXD09_09105</name>
</gene>
<evidence type="ECO:0000313" key="15">
    <source>
        <dbReference type="Proteomes" id="UP000260790"/>
    </source>
</evidence>
<dbReference type="Pfam" id="PF02779">
    <property type="entry name" value="Transket_pyr"/>
    <property type="match status" value="1"/>
</dbReference>
<dbReference type="CDD" id="cd02007">
    <property type="entry name" value="TPP_DXS"/>
    <property type="match status" value="1"/>
</dbReference>
<comment type="cofactor">
    <cofactor evidence="1">
        <name>Mg(2+)</name>
        <dbReference type="ChEBI" id="CHEBI:18420"/>
    </cofactor>
</comment>
<dbReference type="PROSITE" id="PS00801">
    <property type="entry name" value="TRANSKETOLASE_1"/>
    <property type="match status" value="1"/>
</dbReference>
<dbReference type="InterPro" id="IPR049557">
    <property type="entry name" value="Transketolase_CS"/>
</dbReference>
<organism evidence="14 15">
    <name type="scientific">Ligilactobacillus ruminis</name>
    <dbReference type="NCBI Taxonomy" id="1623"/>
    <lineage>
        <taxon>Bacteria</taxon>
        <taxon>Bacillati</taxon>
        <taxon>Bacillota</taxon>
        <taxon>Bacilli</taxon>
        <taxon>Lactobacillales</taxon>
        <taxon>Lactobacillaceae</taxon>
        <taxon>Ligilactobacillus</taxon>
    </lineage>
</organism>
<keyword evidence="8" id="KW-0479">Metal-binding</keyword>
<dbReference type="Proteomes" id="UP000260790">
    <property type="component" value="Unassembled WGS sequence"/>
</dbReference>
<dbReference type="GO" id="GO:0009228">
    <property type="term" value="P:thiamine biosynthetic process"/>
    <property type="evidence" value="ECO:0007669"/>
    <property type="project" value="UniProtKB-KW"/>
</dbReference>
<comment type="subunit">
    <text evidence="5">Homodimer.</text>
</comment>
<feature type="domain" description="Transketolase-like pyrimidine-binding" evidence="13">
    <location>
        <begin position="284"/>
        <end position="447"/>
    </location>
</feature>
<dbReference type="Gene3D" id="3.40.50.970">
    <property type="match status" value="2"/>
</dbReference>
<proteinExistence type="inferred from homology"/>
<dbReference type="FunFam" id="3.40.50.970:FF:000010">
    <property type="entry name" value="1-deoxy-D-xylulose-5-phosphate synthase"/>
    <property type="match status" value="1"/>
</dbReference>
<dbReference type="InterPro" id="IPR009014">
    <property type="entry name" value="Transketo_C/PFOR_II"/>
</dbReference>
<sequence>MNQHPDYVLNKINGPKDLKKLSFEELSKLPDEMRQLVLEKDAAIGGHVGPNLGIMEVTTAFHYVFDAPKDKIVFDVSHQSYGHKMLTGRKNAFLDPDCYNDVTGYTNPDESEYDCFTVGHTSTSVSLATGLAQGRDLLSGKENIVAVIGDGSLSGGLAFEGFNNASVLDSNLIIVINDNQMSIDENKGGFYRTLKELRETHGQSSNNIFKAMGFEYRYLDEGNDLKSVIELFESVKDVDHPVVLHVNTLKGKGYEPAEKHKMEFHWHTPWNLATGESATVDAPKGYADVVLDVLEEELADNVPLMAINAAIPGVFGLKSFEAKHPANYLDVGIAEQHSLTVAAGMAKAGARPVVFQNSTFLQRAYDQLSHDVALNDLPVVMLVFGGTAQMNSNTHLGMFDIPFVSSVPNVKYLTPASEEELRGMLKFAIKQTEHPIAIRIPTGALKHAEEPDLSRFKYQIVKQGTDVAVLALGQFIDLAKQASEKMIELGIDPTIINPLSVTEFDSEMLDAIAEKYRVVITLEDGSLDGGFGQKIAAYFGAKNIKVIVRGAKKGFPDMIPTEKLHETYGLLPEQIAHSALQALKN</sequence>
<keyword evidence="12" id="KW-0414">Isoprene biosynthesis</keyword>
<comment type="cofactor">
    <cofactor evidence="2">
        <name>thiamine diphosphate</name>
        <dbReference type="ChEBI" id="CHEBI:58937"/>
    </cofactor>
</comment>
<evidence type="ECO:0000256" key="9">
    <source>
        <dbReference type="ARBA" id="ARBA00022842"/>
    </source>
</evidence>
<evidence type="ECO:0000256" key="6">
    <source>
        <dbReference type="ARBA" id="ARBA00013150"/>
    </source>
</evidence>
<dbReference type="GO" id="GO:0005829">
    <property type="term" value="C:cytosol"/>
    <property type="evidence" value="ECO:0007669"/>
    <property type="project" value="TreeGrafter"/>
</dbReference>
<comment type="similarity">
    <text evidence="4">Belongs to the transketolase family. DXPS subfamily.</text>
</comment>
<keyword evidence="11" id="KW-0786">Thiamine pyrophosphate</keyword>
<dbReference type="PANTHER" id="PTHR43322">
    <property type="entry name" value="1-D-DEOXYXYLULOSE 5-PHOSPHATE SYNTHASE-RELATED"/>
    <property type="match status" value="1"/>
</dbReference>
<evidence type="ECO:0000256" key="1">
    <source>
        <dbReference type="ARBA" id="ARBA00001946"/>
    </source>
</evidence>
<dbReference type="InterPro" id="IPR029061">
    <property type="entry name" value="THDP-binding"/>
</dbReference>
<dbReference type="SUPFAM" id="SSF52518">
    <property type="entry name" value="Thiamin diphosphate-binding fold (THDP-binding)"/>
    <property type="match status" value="2"/>
</dbReference>
<evidence type="ECO:0000256" key="3">
    <source>
        <dbReference type="ARBA" id="ARBA00004980"/>
    </source>
</evidence>
<keyword evidence="9" id="KW-0460">Magnesium</keyword>